<dbReference type="EMBL" id="BGPR01006655">
    <property type="protein sequence ID" value="GBN20749.1"/>
    <property type="molecule type" value="Genomic_DNA"/>
</dbReference>
<keyword evidence="2" id="KW-1185">Reference proteome</keyword>
<evidence type="ECO:0000313" key="1">
    <source>
        <dbReference type="EMBL" id="GBN20749.1"/>
    </source>
</evidence>
<sequence>MLSFPSSTAAANALPIFQSADFFRYVHCKQETNLRKACSFRFSLGSLSIFVRFQSRWNPTTHLADFHELTCPFSLQNISLASFEVMRLKTACYRCSCDVYDDELVCDFLKSCKLTIGLKDRNRLIMLLNRLGNFKRNLKKALMSLLDGDGMAL</sequence>
<name>A0A4Y2M1V9_ARAVE</name>
<dbReference type="Proteomes" id="UP000499080">
    <property type="component" value="Unassembled WGS sequence"/>
</dbReference>
<gene>
    <name evidence="1" type="ORF">AVEN_113902_1</name>
</gene>
<comment type="caution">
    <text evidence="1">The sequence shown here is derived from an EMBL/GenBank/DDBJ whole genome shotgun (WGS) entry which is preliminary data.</text>
</comment>
<dbReference type="AlphaFoldDB" id="A0A4Y2M1V9"/>
<organism evidence="1 2">
    <name type="scientific">Araneus ventricosus</name>
    <name type="common">Orbweaver spider</name>
    <name type="synonym">Epeira ventricosa</name>
    <dbReference type="NCBI Taxonomy" id="182803"/>
    <lineage>
        <taxon>Eukaryota</taxon>
        <taxon>Metazoa</taxon>
        <taxon>Ecdysozoa</taxon>
        <taxon>Arthropoda</taxon>
        <taxon>Chelicerata</taxon>
        <taxon>Arachnida</taxon>
        <taxon>Araneae</taxon>
        <taxon>Araneomorphae</taxon>
        <taxon>Entelegynae</taxon>
        <taxon>Araneoidea</taxon>
        <taxon>Araneidae</taxon>
        <taxon>Araneus</taxon>
    </lineage>
</organism>
<protein>
    <submittedName>
        <fullName evidence="1">Uncharacterized protein</fullName>
    </submittedName>
</protein>
<reference evidence="1 2" key="1">
    <citation type="journal article" date="2019" name="Sci. Rep.">
        <title>Orb-weaving spider Araneus ventricosus genome elucidates the spidroin gene catalogue.</title>
        <authorList>
            <person name="Kono N."/>
            <person name="Nakamura H."/>
            <person name="Ohtoshi R."/>
            <person name="Moran D.A.P."/>
            <person name="Shinohara A."/>
            <person name="Yoshida Y."/>
            <person name="Fujiwara M."/>
            <person name="Mori M."/>
            <person name="Tomita M."/>
            <person name="Arakawa K."/>
        </authorList>
    </citation>
    <scope>NUCLEOTIDE SEQUENCE [LARGE SCALE GENOMIC DNA]</scope>
</reference>
<accession>A0A4Y2M1V9</accession>
<proteinExistence type="predicted"/>
<evidence type="ECO:0000313" key="2">
    <source>
        <dbReference type="Proteomes" id="UP000499080"/>
    </source>
</evidence>